<dbReference type="AlphaFoldDB" id="A0A656QL84"/>
<dbReference type="SUPFAM" id="SSF69047">
    <property type="entry name" value="Hypothetical protein YjbJ"/>
    <property type="match status" value="1"/>
</dbReference>
<dbReference type="Pfam" id="PF05532">
    <property type="entry name" value="CsbD"/>
    <property type="match status" value="1"/>
</dbReference>
<comment type="similarity">
    <text evidence="1">Belongs to the UPF0337 (CsbD) family.</text>
</comment>
<protein>
    <submittedName>
        <fullName evidence="4">General stress protein CsbD</fullName>
    </submittedName>
</protein>
<keyword evidence="5" id="KW-1185">Reference proteome</keyword>
<accession>A0A656QL84</accession>
<feature type="domain" description="CsbD-like" evidence="3">
    <location>
        <begin position="4"/>
        <end position="56"/>
    </location>
</feature>
<evidence type="ECO:0000256" key="1">
    <source>
        <dbReference type="ARBA" id="ARBA00009129"/>
    </source>
</evidence>
<evidence type="ECO:0000313" key="5">
    <source>
        <dbReference type="Proteomes" id="UP000027451"/>
    </source>
</evidence>
<sequence>MNKDQAEGVGKQVKGKINEGVGKMTGDTAQEAKGDMQQAAGKVQKGVGDAREDLKDSVKKNP</sequence>
<dbReference type="Gene3D" id="1.10.1470.10">
    <property type="entry name" value="YjbJ"/>
    <property type="match status" value="1"/>
</dbReference>
<name>A0A656QL84_9BURK</name>
<dbReference type="EMBL" id="JFHD01000013">
    <property type="protein sequence ID" value="KDR29471.1"/>
    <property type="molecule type" value="Genomic_DNA"/>
</dbReference>
<gene>
    <name evidence="4" type="ORF">BG60_07205</name>
</gene>
<dbReference type="OrthoDB" id="2189693at2"/>
<dbReference type="Proteomes" id="UP000027451">
    <property type="component" value="Unassembled WGS sequence"/>
</dbReference>
<reference evidence="4 5" key="1">
    <citation type="submission" date="2014-03" db="EMBL/GenBank/DDBJ databases">
        <title>Draft Genome Sequences of Four Burkholderia Strains.</title>
        <authorList>
            <person name="Liu X.Y."/>
            <person name="Li C.X."/>
            <person name="Xu J.H."/>
        </authorList>
    </citation>
    <scope>NUCLEOTIDE SEQUENCE [LARGE SCALE GENOMIC DNA]</scope>
    <source>
        <strain evidence="4 5">OP-1</strain>
    </source>
</reference>
<dbReference type="InterPro" id="IPR036629">
    <property type="entry name" value="YjbJ_sf"/>
</dbReference>
<proteinExistence type="inferred from homology"/>
<dbReference type="RefSeq" id="WP_008354211.1">
    <property type="nucleotide sequence ID" value="NZ_CADFFU010000013.1"/>
</dbReference>
<feature type="compositionally biased region" description="Basic and acidic residues" evidence="2">
    <location>
        <begin position="48"/>
        <end position="62"/>
    </location>
</feature>
<feature type="region of interest" description="Disordered" evidence="2">
    <location>
        <begin position="1"/>
        <end position="62"/>
    </location>
</feature>
<evidence type="ECO:0000259" key="3">
    <source>
        <dbReference type="Pfam" id="PF05532"/>
    </source>
</evidence>
<organism evidence="4 5">
    <name type="scientific">Caballeronia zhejiangensis</name>
    <dbReference type="NCBI Taxonomy" id="871203"/>
    <lineage>
        <taxon>Bacteria</taxon>
        <taxon>Pseudomonadati</taxon>
        <taxon>Pseudomonadota</taxon>
        <taxon>Betaproteobacteria</taxon>
        <taxon>Burkholderiales</taxon>
        <taxon>Burkholderiaceae</taxon>
        <taxon>Caballeronia</taxon>
    </lineage>
</organism>
<evidence type="ECO:0000256" key="2">
    <source>
        <dbReference type="SAM" id="MobiDB-lite"/>
    </source>
</evidence>
<dbReference type="InterPro" id="IPR008462">
    <property type="entry name" value="CsbD"/>
</dbReference>
<evidence type="ECO:0000313" key="4">
    <source>
        <dbReference type="EMBL" id="KDR29471.1"/>
    </source>
</evidence>
<comment type="caution">
    <text evidence="4">The sequence shown here is derived from an EMBL/GenBank/DDBJ whole genome shotgun (WGS) entry which is preliminary data.</text>
</comment>